<dbReference type="Proteomes" id="UP000887574">
    <property type="component" value="Unplaced"/>
</dbReference>
<protein>
    <submittedName>
        <fullName evidence="3">Uncharacterized protein</fullName>
    </submittedName>
</protein>
<sequence>MTDSLSLGAIRLNSSVDVSGSMTTIAAGSNSPSMSSNSRQMSQQSRSTSLDSNESLTIPQKKPSSNTLRKIFRFGKN</sequence>
<evidence type="ECO:0000256" key="1">
    <source>
        <dbReference type="SAM" id="MobiDB-lite"/>
    </source>
</evidence>
<reference evidence="3" key="1">
    <citation type="submission" date="2022-11" db="UniProtKB">
        <authorList>
            <consortium name="WormBaseParasite"/>
        </authorList>
    </citation>
    <scope>IDENTIFICATION</scope>
</reference>
<proteinExistence type="predicted"/>
<feature type="region of interest" description="Disordered" evidence="1">
    <location>
        <begin position="19"/>
        <end position="77"/>
    </location>
</feature>
<keyword evidence="2" id="KW-1185">Reference proteome</keyword>
<dbReference type="AlphaFoldDB" id="A0A915CZL9"/>
<accession>A0A915CZL9</accession>
<feature type="compositionally biased region" description="Polar residues" evidence="1">
    <location>
        <begin position="50"/>
        <end position="68"/>
    </location>
</feature>
<feature type="compositionally biased region" description="Low complexity" evidence="1">
    <location>
        <begin position="29"/>
        <end position="49"/>
    </location>
</feature>
<evidence type="ECO:0000313" key="2">
    <source>
        <dbReference type="Proteomes" id="UP000887574"/>
    </source>
</evidence>
<organism evidence="2 3">
    <name type="scientific">Ditylenchus dipsaci</name>
    <dbReference type="NCBI Taxonomy" id="166011"/>
    <lineage>
        <taxon>Eukaryota</taxon>
        <taxon>Metazoa</taxon>
        <taxon>Ecdysozoa</taxon>
        <taxon>Nematoda</taxon>
        <taxon>Chromadorea</taxon>
        <taxon>Rhabditida</taxon>
        <taxon>Tylenchina</taxon>
        <taxon>Tylenchomorpha</taxon>
        <taxon>Sphaerularioidea</taxon>
        <taxon>Anguinidae</taxon>
        <taxon>Anguininae</taxon>
        <taxon>Ditylenchus</taxon>
    </lineage>
</organism>
<feature type="compositionally biased region" description="Polar residues" evidence="1">
    <location>
        <begin position="19"/>
        <end position="28"/>
    </location>
</feature>
<evidence type="ECO:0000313" key="3">
    <source>
        <dbReference type="WBParaSite" id="jg14363"/>
    </source>
</evidence>
<dbReference type="WBParaSite" id="jg14363">
    <property type="protein sequence ID" value="jg14363"/>
    <property type="gene ID" value="jg14363"/>
</dbReference>
<name>A0A915CZL9_9BILA</name>